<dbReference type="RefSeq" id="WP_075327350.1">
    <property type="nucleotide sequence ID" value="NZ_FOOH01000025.1"/>
</dbReference>
<reference evidence="3" key="1">
    <citation type="submission" date="2016-10" db="EMBL/GenBank/DDBJ databases">
        <authorList>
            <person name="Varghese N."/>
            <person name="Submissions S."/>
        </authorList>
    </citation>
    <scope>NUCLEOTIDE SEQUENCE [LARGE SCALE GENOMIC DNA]</scope>
    <source>
        <strain evidence="3">DSM 23515</strain>
    </source>
</reference>
<dbReference type="Proteomes" id="UP000199116">
    <property type="component" value="Unassembled WGS sequence"/>
</dbReference>
<organism evidence="2 3">
    <name type="scientific">Salegentibacter agarivorans</name>
    <dbReference type="NCBI Taxonomy" id="345907"/>
    <lineage>
        <taxon>Bacteria</taxon>
        <taxon>Pseudomonadati</taxon>
        <taxon>Bacteroidota</taxon>
        <taxon>Flavobacteriia</taxon>
        <taxon>Flavobacteriales</taxon>
        <taxon>Flavobacteriaceae</taxon>
        <taxon>Salegentibacter</taxon>
    </lineage>
</organism>
<evidence type="ECO:0008006" key="4">
    <source>
        <dbReference type="Google" id="ProtNLM"/>
    </source>
</evidence>
<evidence type="ECO:0000313" key="2">
    <source>
        <dbReference type="EMBL" id="SFG08128.1"/>
    </source>
</evidence>
<feature type="signal peptide" evidence="1">
    <location>
        <begin position="1"/>
        <end position="23"/>
    </location>
</feature>
<keyword evidence="3" id="KW-1185">Reference proteome</keyword>
<accession>A0A1I2NWS8</accession>
<dbReference type="EMBL" id="FOOH01000025">
    <property type="protein sequence ID" value="SFG08128.1"/>
    <property type="molecule type" value="Genomic_DNA"/>
</dbReference>
<proteinExistence type="predicted"/>
<sequence length="109" mass="12737">MNQRIKFLSLLTFFSLVFLTACSEDDDSIEETDDISAGCTDFENSYEDVMTVANTYINNPTEENCEDYRQAVINFYESYKDCSLWTEEYEEDDWDDMENWSCSDTEGAN</sequence>
<protein>
    <recommendedName>
        <fullName evidence="4">Lipoprotein</fullName>
    </recommendedName>
</protein>
<name>A0A1I2NWS8_9FLAO</name>
<feature type="chain" id="PRO_5011738932" description="Lipoprotein" evidence="1">
    <location>
        <begin position="24"/>
        <end position="109"/>
    </location>
</feature>
<dbReference type="AlphaFoldDB" id="A0A1I2NWS8"/>
<gene>
    <name evidence="2" type="ORF">SAMN04488033_12543</name>
</gene>
<dbReference type="PROSITE" id="PS51257">
    <property type="entry name" value="PROKAR_LIPOPROTEIN"/>
    <property type="match status" value="1"/>
</dbReference>
<evidence type="ECO:0000313" key="3">
    <source>
        <dbReference type="Proteomes" id="UP000199116"/>
    </source>
</evidence>
<evidence type="ECO:0000256" key="1">
    <source>
        <dbReference type="SAM" id="SignalP"/>
    </source>
</evidence>
<keyword evidence="1" id="KW-0732">Signal</keyword>